<sequence length="107" mass="11654">MRQMTAPELADRLADASREKPVLLDVREPWEFETCHIEGSQPMPMATVPAHLGELDAGAETVVICHHGARSAQVGMFLERQGFRNVINLAGGVAAWAAQVDPGMARY</sequence>
<dbReference type="PROSITE" id="PS50206">
    <property type="entry name" value="RHODANESE_3"/>
    <property type="match status" value="1"/>
</dbReference>
<comment type="caution">
    <text evidence="2">The sequence shown here is derived from an EMBL/GenBank/DDBJ whole genome shotgun (WGS) entry which is preliminary data.</text>
</comment>
<dbReference type="PANTHER" id="PTHR43031">
    <property type="entry name" value="FAD-DEPENDENT OXIDOREDUCTASE"/>
    <property type="match status" value="1"/>
</dbReference>
<dbReference type="SMART" id="SM00450">
    <property type="entry name" value="RHOD"/>
    <property type="match status" value="1"/>
</dbReference>
<dbReference type="EMBL" id="WTVH01000023">
    <property type="protein sequence ID" value="NMF94097.1"/>
    <property type="molecule type" value="Genomic_DNA"/>
</dbReference>
<dbReference type="InterPro" id="IPR050229">
    <property type="entry name" value="GlpE_sulfurtransferase"/>
</dbReference>
<dbReference type="Pfam" id="PF00581">
    <property type="entry name" value="Rhodanese"/>
    <property type="match status" value="1"/>
</dbReference>
<organism evidence="2 3">
    <name type="scientific">Aromatoleum buckelii</name>
    <dbReference type="NCBI Taxonomy" id="200254"/>
    <lineage>
        <taxon>Bacteria</taxon>
        <taxon>Pseudomonadati</taxon>
        <taxon>Pseudomonadota</taxon>
        <taxon>Betaproteobacteria</taxon>
        <taxon>Rhodocyclales</taxon>
        <taxon>Rhodocyclaceae</taxon>
        <taxon>Aromatoleum</taxon>
    </lineage>
</organism>
<dbReference type="RefSeq" id="WP_169199337.1">
    <property type="nucleotide sequence ID" value="NZ_WTVH02000010.1"/>
</dbReference>
<proteinExistence type="predicted"/>
<name>A0ABX1N496_9RHOO</name>
<evidence type="ECO:0000313" key="2">
    <source>
        <dbReference type="EMBL" id="NMF94097.1"/>
    </source>
</evidence>
<dbReference type="Gene3D" id="3.40.250.10">
    <property type="entry name" value="Rhodanese-like domain"/>
    <property type="match status" value="1"/>
</dbReference>
<dbReference type="PANTHER" id="PTHR43031:SF17">
    <property type="entry name" value="SULFURTRANSFERASE YTWF-RELATED"/>
    <property type="match status" value="1"/>
</dbReference>
<dbReference type="InterPro" id="IPR036873">
    <property type="entry name" value="Rhodanese-like_dom_sf"/>
</dbReference>
<feature type="domain" description="Rhodanese" evidence="1">
    <location>
        <begin position="17"/>
        <end position="105"/>
    </location>
</feature>
<protein>
    <submittedName>
        <fullName evidence="2">Sulfurtransferase</fullName>
    </submittedName>
</protein>
<accession>A0ABX1N496</accession>
<keyword evidence="3" id="KW-1185">Reference proteome</keyword>
<dbReference type="SUPFAM" id="SSF52821">
    <property type="entry name" value="Rhodanese/Cell cycle control phosphatase"/>
    <property type="match status" value="1"/>
</dbReference>
<reference evidence="2" key="1">
    <citation type="submission" date="2019-12" db="EMBL/GenBank/DDBJ databases">
        <title>Comparative genomics gives insights into the taxonomy of the Azoarcus-Aromatoleum group and reveals separate origins of nif in the plant-associated Azoarcus and non-plant-associated Aromatoleum sub-groups.</title>
        <authorList>
            <person name="Lafos M."/>
            <person name="Maluk M."/>
            <person name="Batista M."/>
            <person name="Junghare M."/>
            <person name="Carmona M."/>
            <person name="Faoro H."/>
            <person name="Cruz L.M."/>
            <person name="Battistoni F."/>
            <person name="De Souza E."/>
            <person name="Pedrosa F."/>
            <person name="Chen W.-M."/>
            <person name="Poole P.S."/>
            <person name="Dixon R.A."/>
            <person name="James E.K."/>
        </authorList>
    </citation>
    <scope>NUCLEOTIDE SEQUENCE</scope>
    <source>
        <strain evidence="2">U120</strain>
    </source>
</reference>
<dbReference type="InterPro" id="IPR001763">
    <property type="entry name" value="Rhodanese-like_dom"/>
</dbReference>
<gene>
    <name evidence="2" type="ORF">GO608_12245</name>
</gene>
<evidence type="ECO:0000259" key="1">
    <source>
        <dbReference type="PROSITE" id="PS50206"/>
    </source>
</evidence>
<dbReference type="Proteomes" id="UP000601990">
    <property type="component" value="Unassembled WGS sequence"/>
</dbReference>
<evidence type="ECO:0000313" key="3">
    <source>
        <dbReference type="Proteomes" id="UP000601990"/>
    </source>
</evidence>